<dbReference type="Proteomes" id="UP000028492">
    <property type="component" value="Chromosome"/>
</dbReference>
<dbReference type="PANTHER" id="PTHR36932:SF1">
    <property type="entry name" value="CAPSULAR POLYSACCHARIDE BIOSYNTHESIS PROTEIN"/>
    <property type="match status" value="1"/>
</dbReference>
<dbReference type="KEGG" id="aja:AJAP_22570"/>
<evidence type="ECO:0000313" key="2">
    <source>
        <dbReference type="Proteomes" id="UP000028492"/>
    </source>
</evidence>
<evidence type="ECO:0008006" key="3">
    <source>
        <dbReference type="Google" id="ProtNLM"/>
    </source>
</evidence>
<evidence type="ECO:0000313" key="1">
    <source>
        <dbReference type="EMBL" id="AIG77369.1"/>
    </source>
</evidence>
<dbReference type="AlphaFoldDB" id="A0A075UY75"/>
<reference evidence="1 2" key="1">
    <citation type="journal article" date="2014" name="J. Biotechnol.">
        <title>Complete genome sequence of the actinobacterium Amycolatopsis japonica MG417-CF17(T) (=DSM 44213T) producing (S,S)-N,N'-ethylenediaminedisuccinic acid.</title>
        <authorList>
            <person name="Stegmann E."/>
            <person name="Albersmeier A."/>
            <person name="Spohn M."/>
            <person name="Gert H."/>
            <person name="Weber T."/>
            <person name="Wohlleben W."/>
            <person name="Kalinowski J."/>
            <person name="Ruckert C."/>
        </authorList>
    </citation>
    <scope>NUCLEOTIDE SEQUENCE [LARGE SCALE GENOMIC DNA]</scope>
    <source>
        <strain evidence="2">MG417-CF17 (DSM 44213)</strain>
    </source>
</reference>
<protein>
    <recommendedName>
        <fullName evidence="3">Coenzyme F390 synthetase</fullName>
    </recommendedName>
</protein>
<dbReference type="InterPro" id="IPR053158">
    <property type="entry name" value="CapK_Type1_Caps_Biosynth"/>
</dbReference>
<dbReference type="PANTHER" id="PTHR36932">
    <property type="entry name" value="CAPSULAR POLYSACCHARIDE BIOSYNTHESIS PROTEIN"/>
    <property type="match status" value="1"/>
</dbReference>
<keyword evidence="2" id="KW-1185">Reference proteome</keyword>
<sequence length="438" mass="48266">MIINSSDRLRLVQHAGDEIRDQQRSLPDKGFYLRKLSETWQRAGRTEAYAGLPEYSFARFEKLGTTSKHRLKKTPYEFLAAPIDAAVKYYETTGTTGLPTPTPRLAEDIIWNTVSVAEAWRDLLPDNERVLIMLPSDIVPVADLIVGVCEYLGRPHTRAYPFATGISDWDRLIGLCRSFRPTTVFAAPGVALQFSRLVKQRGLLAELSADVNRMMLLGEVSTAPFRARLGRWWDASALDASYGSTETGTLAAGCANDRLHLLTATNYFELADDDGTVRPLPESGAGRLVVTPLNLHARCVLRLDTGDDVRLGAQCDCGDRAPVIEVVGRGSDAVAVRGAKLTVRAVEEVVYGETEATGYLMETDAPGAFARLILERDVHWDRAGEATMADRLQHSSREVLGLEWDEVLFVNQLPASTKSGASQKSWKRSNFRVVGARG</sequence>
<gene>
    <name evidence="1" type="ORF">AJAP_22570</name>
</gene>
<name>A0A075UY75_9PSEU</name>
<accession>A0A075UY75</accession>
<dbReference type="Gene3D" id="3.40.50.12780">
    <property type="entry name" value="N-terminal domain of ligase-like"/>
    <property type="match status" value="1"/>
</dbReference>
<dbReference type="HOGENOM" id="CLU_634068_0_0_11"/>
<proteinExistence type="predicted"/>
<dbReference type="RefSeq" id="WP_038514945.1">
    <property type="nucleotide sequence ID" value="NZ_CP008953.1"/>
</dbReference>
<dbReference type="STRING" id="208439.AJAP_22570"/>
<dbReference type="SUPFAM" id="SSF56801">
    <property type="entry name" value="Acetyl-CoA synthetase-like"/>
    <property type="match status" value="1"/>
</dbReference>
<dbReference type="InterPro" id="IPR042099">
    <property type="entry name" value="ANL_N_sf"/>
</dbReference>
<organism evidence="1 2">
    <name type="scientific">Amycolatopsis japonica</name>
    <dbReference type="NCBI Taxonomy" id="208439"/>
    <lineage>
        <taxon>Bacteria</taxon>
        <taxon>Bacillati</taxon>
        <taxon>Actinomycetota</taxon>
        <taxon>Actinomycetes</taxon>
        <taxon>Pseudonocardiales</taxon>
        <taxon>Pseudonocardiaceae</taxon>
        <taxon>Amycolatopsis</taxon>
        <taxon>Amycolatopsis japonica group</taxon>
    </lineage>
</organism>
<dbReference type="EMBL" id="CP008953">
    <property type="protein sequence ID" value="AIG77369.1"/>
    <property type="molecule type" value="Genomic_DNA"/>
</dbReference>
<dbReference type="eggNOG" id="COG1541">
    <property type="taxonomic scope" value="Bacteria"/>
</dbReference>